<feature type="non-terminal residue" evidence="1">
    <location>
        <position position="154"/>
    </location>
</feature>
<comment type="caution">
    <text evidence="1">The sequence shown here is derived from an EMBL/GenBank/DDBJ whole genome shotgun (WGS) entry which is preliminary data.</text>
</comment>
<reference evidence="1" key="1">
    <citation type="submission" date="2021-06" db="EMBL/GenBank/DDBJ databases">
        <authorList>
            <person name="Kallberg Y."/>
            <person name="Tangrot J."/>
            <person name="Rosling A."/>
        </authorList>
    </citation>
    <scope>NUCLEOTIDE SEQUENCE</scope>
    <source>
        <strain evidence="1">MA461A</strain>
    </source>
</reference>
<accession>A0ACA9RK35</accession>
<dbReference type="EMBL" id="CAJVQC010056264">
    <property type="protein sequence ID" value="CAG8796228.1"/>
    <property type="molecule type" value="Genomic_DNA"/>
</dbReference>
<evidence type="ECO:0000313" key="1">
    <source>
        <dbReference type="EMBL" id="CAG8796228.1"/>
    </source>
</evidence>
<name>A0ACA9RK35_9GLOM</name>
<organism evidence="1 2">
    <name type="scientific">Racocetra persica</name>
    <dbReference type="NCBI Taxonomy" id="160502"/>
    <lineage>
        <taxon>Eukaryota</taxon>
        <taxon>Fungi</taxon>
        <taxon>Fungi incertae sedis</taxon>
        <taxon>Mucoromycota</taxon>
        <taxon>Glomeromycotina</taxon>
        <taxon>Glomeromycetes</taxon>
        <taxon>Diversisporales</taxon>
        <taxon>Gigasporaceae</taxon>
        <taxon>Racocetra</taxon>
    </lineage>
</organism>
<feature type="non-terminal residue" evidence="1">
    <location>
        <position position="1"/>
    </location>
</feature>
<dbReference type="Proteomes" id="UP000789920">
    <property type="component" value="Unassembled WGS sequence"/>
</dbReference>
<sequence>AFEKAQEPLRSKLKTYRLITVIFTNQPFSGSFTDIPLNCLLICKQNFQDYFGHVFAYRAAFAMTRDNNPNVLNPDRLCTTLKLPKLLSSEISRKRPFRTVKMMIFFPYGNDVRDLDSSKKLRIDPECQRMSNVKLNNTDKENFVVSMIQLNIKR</sequence>
<proteinExistence type="predicted"/>
<gene>
    <name evidence="1" type="ORF">RPERSI_LOCUS20114</name>
</gene>
<protein>
    <submittedName>
        <fullName evidence="1">11876_t:CDS:1</fullName>
    </submittedName>
</protein>
<keyword evidence="2" id="KW-1185">Reference proteome</keyword>
<evidence type="ECO:0000313" key="2">
    <source>
        <dbReference type="Proteomes" id="UP000789920"/>
    </source>
</evidence>